<feature type="domain" description="HTH cro/C1-type" evidence="1">
    <location>
        <begin position="16"/>
        <end position="69"/>
    </location>
</feature>
<dbReference type="GO" id="GO:0003677">
    <property type="term" value="F:DNA binding"/>
    <property type="evidence" value="ECO:0007669"/>
    <property type="project" value="InterPro"/>
</dbReference>
<dbReference type="PROSITE" id="PS50943">
    <property type="entry name" value="HTH_CROC1"/>
    <property type="match status" value="1"/>
</dbReference>
<gene>
    <name evidence="2" type="ORF">SDC9_85666</name>
</gene>
<reference evidence="2" key="1">
    <citation type="submission" date="2019-08" db="EMBL/GenBank/DDBJ databases">
        <authorList>
            <person name="Kucharzyk K."/>
            <person name="Murdoch R.W."/>
            <person name="Higgins S."/>
            <person name="Loffler F."/>
        </authorList>
    </citation>
    <scope>NUCLEOTIDE SEQUENCE</scope>
</reference>
<protein>
    <recommendedName>
        <fullName evidence="1">HTH cro/C1-type domain-containing protein</fullName>
    </recommendedName>
</protein>
<dbReference type="InterPro" id="IPR001387">
    <property type="entry name" value="Cro/C1-type_HTH"/>
</dbReference>
<comment type="caution">
    <text evidence="2">The sequence shown here is derived from an EMBL/GenBank/DDBJ whole genome shotgun (WGS) entry which is preliminary data.</text>
</comment>
<name>A0A644ZDS0_9ZZZZ</name>
<dbReference type="CDD" id="cd00093">
    <property type="entry name" value="HTH_XRE"/>
    <property type="match status" value="1"/>
</dbReference>
<dbReference type="AlphaFoldDB" id="A0A644ZDS0"/>
<sequence>MSHEEQKSCEAIGKKIRDLRREQGLTQAQLAGLANTGIRLVGDLENGKATCQTGKLLRVLSALGVVVHIYSPYNKEE</sequence>
<evidence type="ECO:0000313" key="2">
    <source>
        <dbReference type="EMBL" id="MPM39035.1"/>
    </source>
</evidence>
<dbReference type="EMBL" id="VSSQ01008501">
    <property type="protein sequence ID" value="MPM39035.1"/>
    <property type="molecule type" value="Genomic_DNA"/>
</dbReference>
<dbReference type="Gene3D" id="1.10.260.40">
    <property type="entry name" value="lambda repressor-like DNA-binding domains"/>
    <property type="match status" value="1"/>
</dbReference>
<dbReference type="SUPFAM" id="SSF47413">
    <property type="entry name" value="lambda repressor-like DNA-binding domains"/>
    <property type="match status" value="1"/>
</dbReference>
<dbReference type="InterPro" id="IPR010982">
    <property type="entry name" value="Lambda_DNA-bd_dom_sf"/>
</dbReference>
<evidence type="ECO:0000259" key="1">
    <source>
        <dbReference type="PROSITE" id="PS50943"/>
    </source>
</evidence>
<dbReference type="SMART" id="SM00530">
    <property type="entry name" value="HTH_XRE"/>
    <property type="match status" value="1"/>
</dbReference>
<organism evidence="2">
    <name type="scientific">bioreactor metagenome</name>
    <dbReference type="NCBI Taxonomy" id="1076179"/>
    <lineage>
        <taxon>unclassified sequences</taxon>
        <taxon>metagenomes</taxon>
        <taxon>ecological metagenomes</taxon>
    </lineage>
</organism>
<accession>A0A644ZDS0</accession>
<dbReference type="Pfam" id="PF13560">
    <property type="entry name" value="HTH_31"/>
    <property type="match status" value="1"/>
</dbReference>
<proteinExistence type="predicted"/>